<dbReference type="PANTHER" id="PTHR33337">
    <property type="entry name" value="GFA DOMAIN-CONTAINING PROTEIN"/>
    <property type="match status" value="1"/>
</dbReference>
<dbReference type="Pfam" id="PF04828">
    <property type="entry name" value="GFA"/>
    <property type="match status" value="1"/>
</dbReference>
<sequence>MTATTGRCLCGDVTVKVSAPMAEISGCFCENCRRWGGGVQFGIEVPEEQCRFEGPVKVHRSSRLAERAWCDTCGSALYFRYVEGADAGYFEIVPGLFEDAGGARLTRVVYADRAVGGIELAGDHERVSRAAYQAGNPHLDQEV</sequence>
<evidence type="ECO:0000256" key="4">
    <source>
        <dbReference type="ARBA" id="ARBA00023239"/>
    </source>
</evidence>
<reference evidence="6 7" key="1">
    <citation type="submission" date="2018-04" db="EMBL/GenBank/DDBJ databases">
        <title>Genomic Encyclopedia of Archaeal and Bacterial Type Strains, Phase II (KMG-II): from individual species to whole genera.</title>
        <authorList>
            <person name="Goeker M."/>
        </authorList>
    </citation>
    <scope>NUCLEOTIDE SEQUENCE [LARGE SCALE GENOMIC DNA]</scope>
    <source>
        <strain evidence="6 7">DSM 29329</strain>
    </source>
</reference>
<comment type="caution">
    <text evidence="6">The sequence shown here is derived from an EMBL/GenBank/DDBJ whole genome shotgun (WGS) entry which is preliminary data.</text>
</comment>
<dbReference type="Gene3D" id="3.90.1590.10">
    <property type="entry name" value="glutathione-dependent formaldehyde- activating enzyme (gfa)"/>
    <property type="match status" value="1"/>
</dbReference>
<dbReference type="PROSITE" id="PS51891">
    <property type="entry name" value="CENP_V_GFA"/>
    <property type="match status" value="1"/>
</dbReference>
<dbReference type="OrthoDB" id="9807246at2"/>
<evidence type="ECO:0000256" key="3">
    <source>
        <dbReference type="ARBA" id="ARBA00022833"/>
    </source>
</evidence>
<dbReference type="PANTHER" id="PTHR33337:SF40">
    <property type="entry name" value="CENP-V_GFA DOMAIN-CONTAINING PROTEIN-RELATED"/>
    <property type="match status" value="1"/>
</dbReference>
<name>A0A2T6AZG8_9RHOB</name>
<evidence type="ECO:0000313" key="6">
    <source>
        <dbReference type="EMBL" id="PTX49202.1"/>
    </source>
</evidence>
<feature type="domain" description="CENP-V/GFA" evidence="5">
    <location>
        <begin position="4"/>
        <end position="121"/>
    </location>
</feature>
<dbReference type="Proteomes" id="UP000244069">
    <property type="component" value="Unassembled WGS sequence"/>
</dbReference>
<dbReference type="GO" id="GO:0016846">
    <property type="term" value="F:carbon-sulfur lyase activity"/>
    <property type="evidence" value="ECO:0007669"/>
    <property type="project" value="InterPro"/>
</dbReference>
<evidence type="ECO:0000259" key="5">
    <source>
        <dbReference type="PROSITE" id="PS51891"/>
    </source>
</evidence>
<accession>A0A2T6AZG8</accession>
<dbReference type="EMBL" id="QBKN01000007">
    <property type="protein sequence ID" value="PTX49202.1"/>
    <property type="molecule type" value="Genomic_DNA"/>
</dbReference>
<keyword evidence="4" id="KW-0456">Lyase</keyword>
<dbReference type="SUPFAM" id="SSF51316">
    <property type="entry name" value="Mss4-like"/>
    <property type="match status" value="1"/>
</dbReference>
<evidence type="ECO:0000256" key="1">
    <source>
        <dbReference type="ARBA" id="ARBA00005495"/>
    </source>
</evidence>
<proteinExistence type="inferred from homology"/>
<keyword evidence="2" id="KW-0479">Metal-binding</keyword>
<dbReference type="InterPro" id="IPR006913">
    <property type="entry name" value="CENP-V/GFA"/>
</dbReference>
<evidence type="ECO:0000256" key="2">
    <source>
        <dbReference type="ARBA" id="ARBA00022723"/>
    </source>
</evidence>
<keyword evidence="7" id="KW-1185">Reference proteome</keyword>
<evidence type="ECO:0000313" key="7">
    <source>
        <dbReference type="Proteomes" id="UP000244069"/>
    </source>
</evidence>
<dbReference type="RefSeq" id="WP_158274017.1">
    <property type="nucleotide sequence ID" value="NZ_BMEZ01000007.1"/>
</dbReference>
<dbReference type="InterPro" id="IPR011057">
    <property type="entry name" value="Mss4-like_sf"/>
</dbReference>
<protein>
    <recommendedName>
        <fullName evidence="5">CENP-V/GFA domain-containing protein</fullName>
    </recommendedName>
</protein>
<comment type="similarity">
    <text evidence="1">Belongs to the Gfa family.</text>
</comment>
<keyword evidence="3" id="KW-0862">Zinc</keyword>
<organism evidence="6 7">
    <name type="scientific">Allosediminivita pacifica</name>
    <dbReference type="NCBI Taxonomy" id="1267769"/>
    <lineage>
        <taxon>Bacteria</taxon>
        <taxon>Pseudomonadati</taxon>
        <taxon>Pseudomonadota</taxon>
        <taxon>Alphaproteobacteria</taxon>
        <taxon>Rhodobacterales</taxon>
        <taxon>Paracoccaceae</taxon>
        <taxon>Allosediminivita</taxon>
    </lineage>
</organism>
<gene>
    <name evidence="6" type="ORF">C8N44_10742</name>
</gene>
<dbReference type="GO" id="GO:0046872">
    <property type="term" value="F:metal ion binding"/>
    <property type="evidence" value="ECO:0007669"/>
    <property type="project" value="UniProtKB-KW"/>
</dbReference>
<dbReference type="AlphaFoldDB" id="A0A2T6AZG8"/>